<evidence type="ECO:0000259" key="4">
    <source>
        <dbReference type="PROSITE" id="PS51774"/>
    </source>
</evidence>
<dbReference type="PROSITE" id="PS51774">
    <property type="entry name" value="NAB"/>
    <property type="match status" value="1"/>
</dbReference>
<evidence type="ECO:0000313" key="5">
    <source>
        <dbReference type="EMBL" id="KAE8099841.1"/>
    </source>
</evidence>
<reference evidence="5 6" key="1">
    <citation type="submission" date="2019-06" db="EMBL/GenBank/DDBJ databases">
        <title>A chromosomal-level reference genome of Carpinus fangiana (Coryloideae, Betulaceae).</title>
        <authorList>
            <person name="Yang X."/>
            <person name="Wang Z."/>
            <person name="Zhang L."/>
            <person name="Hao G."/>
            <person name="Liu J."/>
            <person name="Yang Y."/>
        </authorList>
    </citation>
    <scope>NUCLEOTIDE SEQUENCE [LARGE SCALE GENOMIC DNA]</scope>
    <source>
        <strain evidence="5">Cfa_2016G</strain>
        <tissue evidence="5">Leaf</tissue>
    </source>
</reference>
<evidence type="ECO:0000256" key="1">
    <source>
        <dbReference type="ARBA" id="ARBA00023054"/>
    </source>
</evidence>
<feature type="domain" description="NAB" evidence="4">
    <location>
        <begin position="32"/>
        <end position="117"/>
    </location>
</feature>
<dbReference type="PANTHER" id="PTHR32258">
    <property type="entry name" value="PROTEIN NETWORKED 4A"/>
    <property type="match status" value="1"/>
</dbReference>
<dbReference type="Pfam" id="PF07765">
    <property type="entry name" value="KIP1"/>
    <property type="match status" value="1"/>
</dbReference>
<evidence type="ECO:0000256" key="2">
    <source>
        <dbReference type="ARBA" id="ARBA00038006"/>
    </source>
</evidence>
<organism evidence="5 6">
    <name type="scientific">Carpinus fangiana</name>
    <dbReference type="NCBI Taxonomy" id="176857"/>
    <lineage>
        <taxon>Eukaryota</taxon>
        <taxon>Viridiplantae</taxon>
        <taxon>Streptophyta</taxon>
        <taxon>Embryophyta</taxon>
        <taxon>Tracheophyta</taxon>
        <taxon>Spermatophyta</taxon>
        <taxon>Magnoliopsida</taxon>
        <taxon>eudicotyledons</taxon>
        <taxon>Gunneridae</taxon>
        <taxon>Pentapetalae</taxon>
        <taxon>rosids</taxon>
        <taxon>fabids</taxon>
        <taxon>Fagales</taxon>
        <taxon>Betulaceae</taxon>
        <taxon>Carpinus</taxon>
    </lineage>
</organism>
<feature type="region of interest" description="Disordered" evidence="3">
    <location>
        <begin position="1"/>
        <end position="41"/>
    </location>
</feature>
<dbReference type="OrthoDB" id="1911293at2759"/>
<dbReference type="InterPro" id="IPR011684">
    <property type="entry name" value="NAB"/>
</dbReference>
<sequence>MELSKVEMTSEKKPPGPYASSESQNQWSPTPRRSFSNCSNSNGTKPAWLVSTLADLDERMKVLAIKTFDQDDNNGDTFGERAQSYYQKRPHLLALLQDLYNGYITLSDRYIQTLAKHQQHHHHHSRHSSQISAVDNDYYYQEDQTDWDAGSSLSYQQPPTTFLVGDDVVADLVIKNVECDILVHETTMMERRCCESSRKIGLQKSLLEVLESERLILLNDNAKLGYRVTALVEENKGLASESMFMKRKASELARCVLKMREDHRVYMLNRKIEDLQGQIYGLEKRNKDYYEQLVRRDQGFEPEEEEKNGDEVALNGGGCFKMEKLGRRLKRGGSVGGKKGSGWLERVMTMDLFHCGLSPGCTS</sequence>
<dbReference type="GO" id="GO:0003779">
    <property type="term" value="F:actin binding"/>
    <property type="evidence" value="ECO:0007669"/>
    <property type="project" value="InterPro"/>
</dbReference>
<gene>
    <name evidence="5" type="ORF">FH972_017790</name>
</gene>
<feature type="compositionally biased region" description="Basic and acidic residues" evidence="3">
    <location>
        <begin position="1"/>
        <end position="14"/>
    </location>
</feature>
<keyword evidence="6" id="KW-1185">Reference proteome</keyword>
<dbReference type="EMBL" id="CM017327">
    <property type="protein sequence ID" value="KAE8099841.1"/>
    <property type="molecule type" value="Genomic_DNA"/>
</dbReference>
<evidence type="ECO:0000256" key="3">
    <source>
        <dbReference type="SAM" id="MobiDB-lite"/>
    </source>
</evidence>
<keyword evidence="1" id="KW-0175">Coiled coil</keyword>
<accession>A0A5N6RK94</accession>
<dbReference type="PANTHER" id="PTHR32258:SF26">
    <property type="entry name" value="KINASE INTERACTING (KIP1-LIKE) FAMILY PROTEIN"/>
    <property type="match status" value="1"/>
</dbReference>
<feature type="compositionally biased region" description="Polar residues" evidence="3">
    <location>
        <begin position="20"/>
        <end position="41"/>
    </location>
</feature>
<dbReference type="AlphaFoldDB" id="A0A5N6RK94"/>
<protein>
    <recommendedName>
        <fullName evidence="4">NAB domain-containing protein</fullName>
    </recommendedName>
</protein>
<proteinExistence type="inferred from homology"/>
<dbReference type="InterPro" id="IPR051861">
    <property type="entry name" value="NET_actin-binding_domain"/>
</dbReference>
<dbReference type="Proteomes" id="UP000327013">
    <property type="component" value="Chromosome 7"/>
</dbReference>
<name>A0A5N6RK94_9ROSI</name>
<evidence type="ECO:0000313" key="6">
    <source>
        <dbReference type="Proteomes" id="UP000327013"/>
    </source>
</evidence>
<comment type="similarity">
    <text evidence="2">Belongs to the NET family.</text>
</comment>